<dbReference type="GO" id="GO:0004519">
    <property type="term" value="F:endonuclease activity"/>
    <property type="evidence" value="ECO:0007669"/>
    <property type="project" value="UniProtKB-KW"/>
</dbReference>
<gene>
    <name evidence="5" type="ORF">DF200_04990</name>
</gene>
<dbReference type="SUPFAM" id="SSF116734">
    <property type="entry name" value="DNA methylase specificity domain"/>
    <property type="match status" value="2"/>
</dbReference>
<protein>
    <submittedName>
        <fullName evidence="5">Restriction endonuclease subunit S</fullName>
    </submittedName>
</protein>
<evidence type="ECO:0000259" key="4">
    <source>
        <dbReference type="Pfam" id="PF01420"/>
    </source>
</evidence>
<keyword evidence="5" id="KW-0378">Hydrolase</keyword>
<proteinExistence type="inferred from homology"/>
<evidence type="ECO:0000256" key="3">
    <source>
        <dbReference type="ARBA" id="ARBA00023125"/>
    </source>
</evidence>
<organism evidence="5 6">
    <name type="scientific">Bifidobacterium catulorum</name>
    <dbReference type="NCBI Taxonomy" id="1630173"/>
    <lineage>
        <taxon>Bacteria</taxon>
        <taxon>Bacillati</taxon>
        <taxon>Actinomycetota</taxon>
        <taxon>Actinomycetes</taxon>
        <taxon>Bifidobacteriales</taxon>
        <taxon>Bifidobacteriaceae</taxon>
        <taxon>Bifidobacterium</taxon>
    </lineage>
</organism>
<evidence type="ECO:0000256" key="1">
    <source>
        <dbReference type="ARBA" id="ARBA00010923"/>
    </source>
</evidence>
<dbReference type="CDD" id="cd17267">
    <property type="entry name" value="RMtype1_S_EcoAO83I-TRD1-CR1_like"/>
    <property type="match status" value="1"/>
</dbReference>
<name>A0A2U2MSS7_9BIFI</name>
<evidence type="ECO:0000256" key="2">
    <source>
        <dbReference type="ARBA" id="ARBA00022747"/>
    </source>
</evidence>
<dbReference type="InterPro" id="IPR052021">
    <property type="entry name" value="Type-I_RS_S_subunit"/>
</dbReference>
<dbReference type="Proteomes" id="UP000245753">
    <property type="component" value="Unassembled WGS sequence"/>
</dbReference>
<keyword evidence="3" id="KW-0238">DNA-binding</keyword>
<accession>A0A2U2MSS7</accession>
<comment type="similarity">
    <text evidence="1">Belongs to the type-I restriction system S methylase family.</text>
</comment>
<dbReference type="InterPro" id="IPR044946">
    <property type="entry name" value="Restrct_endonuc_typeI_TRD_sf"/>
</dbReference>
<dbReference type="InterPro" id="IPR000055">
    <property type="entry name" value="Restrct_endonuc_typeI_TRD"/>
</dbReference>
<keyword evidence="6" id="KW-1185">Reference proteome</keyword>
<keyword evidence="5" id="KW-0255">Endonuclease</keyword>
<feature type="domain" description="Type I restriction modification DNA specificity" evidence="4">
    <location>
        <begin position="3"/>
        <end position="157"/>
    </location>
</feature>
<evidence type="ECO:0000313" key="6">
    <source>
        <dbReference type="Proteomes" id="UP000245753"/>
    </source>
</evidence>
<evidence type="ECO:0000313" key="5">
    <source>
        <dbReference type="EMBL" id="PWG59892.1"/>
    </source>
</evidence>
<comment type="caution">
    <text evidence="5">The sequence shown here is derived from an EMBL/GenBank/DDBJ whole genome shotgun (WGS) entry which is preliminary data.</text>
</comment>
<dbReference type="PANTHER" id="PTHR30408:SF13">
    <property type="entry name" value="TYPE I RESTRICTION ENZYME HINDI SPECIFICITY SUBUNIT"/>
    <property type="match status" value="1"/>
</dbReference>
<reference evidence="5 6" key="1">
    <citation type="journal article" date="2018" name="Int. J. Syst. Evol. Microbiol.">
        <title>Bifidobacterium catulorum sp. nov., a novel taxon from the faeces of the baby common marmoset (Callithrix jacchus).</title>
        <authorList>
            <person name="Modesto M."/>
            <person name="Michelini S."/>
            <person name="Oki K."/>
            <person name="Biavati B."/>
            <person name="Watanabe K."/>
            <person name="Mattarelli P."/>
        </authorList>
    </citation>
    <scope>NUCLEOTIDE SEQUENCE [LARGE SCALE GENOMIC DNA]</scope>
    <source>
        <strain evidence="5 6">MRM 8.19</strain>
    </source>
</reference>
<dbReference type="EMBL" id="QFFN01000010">
    <property type="protein sequence ID" value="PWG59892.1"/>
    <property type="molecule type" value="Genomic_DNA"/>
</dbReference>
<dbReference type="Gene3D" id="3.90.220.20">
    <property type="entry name" value="DNA methylase specificity domains"/>
    <property type="match status" value="2"/>
</dbReference>
<dbReference type="GO" id="GO:0003677">
    <property type="term" value="F:DNA binding"/>
    <property type="evidence" value="ECO:0007669"/>
    <property type="project" value="UniProtKB-KW"/>
</dbReference>
<keyword evidence="2" id="KW-0680">Restriction system</keyword>
<sequence length="401" mass="45268">MRKVKLGDVLQLHRGYDLPHAKRTAGEIPVISSSGISGSHNVSKCEGPNVITGRYGTIGEVYYHDGPCWPLNTTLYVSDFKGNNPQYVYYLLKYALKELMFGDGSDKSTVPGIDRNVLHMLHVPYESSIEQQTTIVALLSSIDSKIETDSKIIAELESLARTIYDYWFTQFDFPDENGNPYRSSGGTMVHNDTLNRDIPEGWEVKPLGDLLTWERGISYTSKDLGEGVPMINLASFSPTGYSQSGIKQYKGNYQESKVLHPYDLVMCNTQQTAIDFSKDIIGHTFLVPDIFEGDIVFSHHVTHIIVNEALKYWIAALFDSDYFHRYIVGYASGTSIMGLDFNGIEKFNSPLPPISILKQYEVFMRPIYQRKSALMKESARLTSLRDWLLPLLMNGQAIIEQ</sequence>
<dbReference type="Pfam" id="PF01420">
    <property type="entry name" value="Methylase_S"/>
    <property type="match status" value="1"/>
</dbReference>
<keyword evidence="5" id="KW-0540">Nuclease</keyword>
<dbReference type="REBASE" id="384594">
    <property type="entry name" value="S.Bca819ORF4995P"/>
</dbReference>
<dbReference type="OrthoDB" id="3197085at2"/>
<dbReference type="GO" id="GO:0009307">
    <property type="term" value="P:DNA restriction-modification system"/>
    <property type="evidence" value="ECO:0007669"/>
    <property type="project" value="UniProtKB-KW"/>
</dbReference>
<dbReference type="AlphaFoldDB" id="A0A2U2MSS7"/>
<dbReference type="PANTHER" id="PTHR30408">
    <property type="entry name" value="TYPE-1 RESTRICTION ENZYME ECOKI SPECIFICITY PROTEIN"/>
    <property type="match status" value="1"/>
</dbReference>